<organism evidence="3 4">
    <name type="scientific">Rohdeia mirabilis</name>
    <dbReference type="NCBI Taxonomy" id="2528008"/>
    <lineage>
        <taxon>Bacteria</taxon>
        <taxon>Pseudomonadati</taxon>
        <taxon>Planctomycetota</taxon>
        <taxon>Planctomycetia</taxon>
        <taxon>Planctomycetia incertae sedis</taxon>
        <taxon>Rohdeia</taxon>
    </lineage>
</organism>
<evidence type="ECO:0000313" key="3">
    <source>
        <dbReference type="EMBL" id="QDU83841.1"/>
    </source>
</evidence>
<name>A0A518CX86_9BACT</name>
<evidence type="ECO:0000256" key="2">
    <source>
        <dbReference type="HAMAP-Rule" id="MF_00758"/>
    </source>
</evidence>
<dbReference type="Gene3D" id="3.40.1740.10">
    <property type="entry name" value="VC0467-like"/>
    <property type="match status" value="1"/>
</dbReference>
<dbReference type="InterPro" id="IPR003774">
    <property type="entry name" value="AlgH-like"/>
</dbReference>
<protein>
    <recommendedName>
        <fullName evidence="2">UPF0301 protein Pla163_09420</fullName>
    </recommendedName>
</protein>
<dbReference type="AlphaFoldDB" id="A0A518CX86"/>
<dbReference type="RefSeq" id="WP_145184274.1">
    <property type="nucleotide sequence ID" value="NZ_CP036290.1"/>
</dbReference>
<proteinExistence type="inferred from homology"/>
<sequence length="187" mass="20066">MSLRLAAGDLLAAHPGLEDPNFGRTVLLICEHSAAGAFGLIVNRPTNVTVDQLLPDHPVLGGLQFPVLLGGPVDHERLHFVHSVPGRIRGGSELRPGLWIGGDVDELGRYLLEQRRAGAGVDVRLFVGYAGWDDGQLDAELETGSWIPAIGRDEWIYGAPEQDVWEAVVSAAFEASDDVPPAPHEAN</sequence>
<dbReference type="Pfam" id="PF02622">
    <property type="entry name" value="DUF179"/>
    <property type="match status" value="1"/>
</dbReference>
<dbReference type="HAMAP" id="MF_00758">
    <property type="entry name" value="UPF0301"/>
    <property type="match status" value="1"/>
</dbReference>
<keyword evidence="4" id="KW-1185">Reference proteome</keyword>
<evidence type="ECO:0000313" key="4">
    <source>
        <dbReference type="Proteomes" id="UP000319342"/>
    </source>
</evidence>
<reference evidence="3 4" key="1">
    <citation type="submission" date="2019-02" db="EMBL/GenBank/DDBJ databases">
        <title>Deep-cultivation of Planctomycetes and their phenomic and genomic characterization uncovers novel biology.</title>
        <authorList>
            <person name="Wiegand S."/>
            <person name="Jogler M."/>
            <person name="Boedeker C."/>
            <person name="Pinto D."/>
            <person name="Vollmers J."/>
            <person name="Rivas-Marin E."/>
            <person name="Kohn T."/>
            <person name="Peeters S.H."/>
            <person name="Heuer A."/>
            <person name="Rast P."/>
            <person name="Oberbeckmann S."/>
            <person name="Bunk B."/>
            <person name="Jeske O."/>
            <person name="Meyerdierks A."/>
            <person name="Storesund J.E."/>
            <person name="Kallscheuer N."/>
            <person name="Luecker S."/>
            <person name="Lage O.M."/>
            <person name="Pohl T."/>
            <person name="Merkel B.J."/>
            <person name="Hornburger P."/>
            <person name="Mueller R.-W."/>
            <person name="Bruemmer F."/>
            <person name="Labrenz M."/>
            <person name="Spormann A.M."/>
            <person name="Op den Camp H."/>
            <person name="Overmann J."/>
            <person name="Amann R."/>
            <person name="Jetten M.S.M."/>
            <person name="Mascher T."/>
            <person name="Medema M.H."/>
            <person name="Devos D.P."/>
            <person name="Kaster A.-K."/>
            <person name="Ovreas L."/>
            <person name="Rohde M."/>
            <person name="Galperin M.Y."/>
            <person name="Jogler C."/>
        </authorList>
    </citation>
    <scope>NUCLEOTIDE SEQUENCE [LARGE SCALE GENOMIC DNA]</scope>
    <source>
        <strain evidence="3 4">Pla163</strain>
    </source>
</reference>
<dbReference type="OrthoDB" id="9807486at2"/>
<dbReference type="Proteomes" id="UP000319342">
    <property type="component" value="Chromosome"/>
</dbReference>
<dbReference type="SUPFAM" id="SSF143456">
    <property type="entry name" value="VC0467-like"/>
    <property type="match status" value="1"/>
</dbReference>
<dbReference type="PANTHER" id="PTHR30327:SF1">
    <property type="entry name" value="UPF0301 PROTEIN YQGE"/>
    <property type="match status" value="1"/>
</dbReference>
<gene>
    <name evidence="3" type="ORF">Pla163_09420</name>
</gene>
<accession>A0A518CX86</accession>
<dbReference type="EMBL" id="CP036290">
    <property type="protein sequence ID" value="QDU83841.1"/>
    <property type="molecule type" value="Genomic_DNA"/>
</dbReference>
<comment type="similarity">
    <text evidence="1 2">Belongs to the UPF0301 (AlgH) family.</text>
</comment>
<evidence type="ECO:0000256" key="1">
    <source>
        <dbReference type="ARBA" id="ARBA00009600"/>
    </source>
</evidence>
<dbReference type="GO" id="GO:0005829">
    <property type="term" value="C:cytosol"/>
    <property type="evidence" value="ECO:0007669"/>
    <property type="project" value="TreeGrafter"/>
</dbReference>
<dbReference type="PANTHER" id="PTHR30327">
    <property type="entry name" value="UNCHARACTERIZED PROTEIN YQGE"/>
    <property type="match status" value="1"/>
</dbReference>